<keyword evidence="3" id="KW-1185">Reference proteome</keyword>
<feature type="transmembrane region" description="Helical" evidence="1">
    <location>
        <begin position="15"/>
        <end position="33"/>
    </location>
</feature>
<keyword evidence="1" id="KW-0812">Transmembrane</keyword>
<gene>
    <name evidence="2" type="ORF">DIZ80_07390</name>
</gene>
<evidence type="ECO:0000313" key="2">
    <source>
        <dbReference type="EMBL" id="RDH83950.1"/>
    </source>
</evidence>
<reference evidence="2 3" key="1">
    <citation type="journal article" date="2018" name="ISME J.">
        <title>Endosymbiont genomes yield clues of tubeworm success.</title>
        <authorList>
            <person name="Li Y."/>
            <person name="Liles M.R."/>
            <person name="Halanych K.M."/>
        </authorList>
    </citation>
    <scope>NUCLEOTIDE SEQUENCE [LARGE SCALE GENOMIC DNA]</scope>
    <source>
        <strain evidence="2">A1464</strain>
    </source>
</reference>
<keyword evidence="1" id="KW-0472">Membrane</keyword>
<accession>A0A370DHD4</accession>
<dbReference type="AlphaFoldDB" id="A0A370DHD4"/>
<dbReference type="Proteomes" id="UP000254266">
    <property type="component" value="Unassembled WGS sequence"/>
</dbReference>
<proteinExistence type="predicted"/>
<dbReference type="EMBL" id="QFXC01000008">
    <property type="protein sequence ID" value="RDH83950.1"/>
    <property type="molecule type" value="Genomic_DNA"/>
</dbReference>
<evidence type="ECO:0000313" key="3">
    <source>
        <dbReference type="Proteomes" id="UP000254266"/>
    </source>
</evidence>
<keyword evidence="1" id="KW-1133">Transmembrane helix</keyword>
<dbReference type="InterPro" id="IPR009883">
    <property type="entry name" value="YgfX"/>
</dbReference>
<protein>
    <submittedName>
        <fullName evidence="2">Uncharacterized protein</fullName>
    </submittedName>
</protein>
<sequence length="122" mass="14105">MISLLSVFLVSQNNIILSVLLFVFLMFLVVDSVKRNVMCELQWQPDGDWLIRVNKEVAKAELQTGSVVTPVFSLLKFKLENNKKFIVILFKDSVDVEKFRQFRVRIKVEGLQTKKERDTLGG</sequence>
<name>A0A370DHD4_9GAMM</name>
<organism evidence="2 3">
    <name type="scientific">endosymbiont of Galathealinum brachiosum</name>
    <dbReference type="NCBI Taxonomy" id="2200906"/>
    <lineage>
        <taxon>Bacteria</taxon>
        <taxon>Pseudomonadati</taxon>
        <taxon>Pseudomonadota</taxon>
        <taxon>Gammaproteobacteria</taxon>
        <taxon>sulfur-oxidizing symbionts</taxon>
    </lineage>
</organism>
<evidence type="ECO:0000256" key="1">
    <source>
        <dbReference type="SAM" id="Phobius"/>
    </source>
</evidence>
<comment type="caution">
    <text evidence="2">The sequence shown here is derived from an EMBL/GenBank/DDBJ whole genome shotgun (WGS) entry which is preliminary data.</text>
</comment>
<dbReference type="Pfam" id="PF07254">
    <property type="entry name" value="Cpta_toxin"/>
    <property type="match status" value="1"/>
</dbReference>